<gene>
    <name evidence="1" type="ORF">VSVS05_00973</name>
</gene>
<proteinExistence type="predicted"/>
<dbReference type="EMBL" id="CP016414">
    <property type="protein sequence ID" value="ANU36100.1"/>
    <property type="molecule type" value="Genomic_DNA"/>
</dbReference>
<evidence type="ECO:0000313" key="2">
    <source>
        <dbReference type="Proteomes" id="UP000092528"/>
    </source>
</evidence>
<evidence type="ECO:0000313" key="1">
    <source>
        <dbReference type="EMBL" id="ANU36100.1"/>
    </source>
</evidence>
<reference evidence="1 2" key="1">
    <citation type="submission" date="2016-07" db="EMBL/GenBank/DDBJ databases">
        <title>Genome sequencing of Vibrio scophthalmi strain VS-05, an isolated from Paralichthys olivaceus.</title>
        <authorList>
            <person name="Han H.-J."/>
        </authorList>
    </citation>
    <scope>NUCLEOTIDE SEQUENCE [LARGE SCALE GENOMIC DNA]</scope>
    <source>
        <strain evidence="1 2">VS-05</strain>
    </source>
</reference>
<accession>A0A1B1NPT9</accession>
<dbReference type="KEGG" id="vsc:VSVS12_01996"/>
<dbReference type="AlphaFoldDB" id="A0A1B1NPT9"/>
<dbReference type="Proteomes" id="UP000092528">
    <property type="component" value="Chromosome 1"/>
</dbReference>
<protein>
    <submittedName>
        <fullName evidence="1">Uncharacterized protein</fullName>
    </submittedName>
</protein>
<dbReference type="STRING" id="45658.VSVS12_01996"/>
<sequence>MGMKFITFNIKAENLRKGSENSDLRLDLELAFVTM</sequence>
<name>A0A1B1NPT9_9VIBR</name>
<organism evidence="1 2">
    <name type="scientific">Vibrio scophthalmi</name>
    <dbReference type="NCBI Taxonomy" id="45658"/>
    <lineage>
        <taxon>Bacteria</taxon>
        <taxon>Pseudomonadati</taxon>
        <taxon>Pseudomonadota</taxon>
        <taxon>Gammaproteobacteria</taxon>
        <taxon>Vibrionales</taxon>
        <taxon>Vibrionaceae</taxon>
        <taxon>Vibrio</taxon>
    </lineage>
</organism>
<keyword evidence="2" id="KW-1185">Reference proteome</keyword>